<dbReference type="STRING" id="499555.BJL86_0143"/>
<feature type="domain" description="Tyrosine specific protein phosphatases" evidence="2">
    <location>
        <begin position="122"/>
        <end position="194"/>
    </location>
</feature>
<dbReference type="RefSeq" id="WP_197487600.1">
    <property type="nucleotide sequence ID" value="NZ_CP015961.1"/>
</dbReference>
<dbReference type="EMBL" id="CP015961">
    <property type="protein sequence ID" value="ANI90954.1"/>
    <property type="molecule type" value="Genomic_DNA"/>
</dbReference>
<dbReference type="InterPro" id="IPR016130">
    <property type="entry name" value="Tyr_Pase_AS"/>
</dbReference>
<dbReference type="InterPro" id="IPR026893">
    <property type="entry name" value="Tyr/Ser_Pase_IphP-type"/>
</dbReference>
<dbReference type="PROSITE" id="PS00383">
    <property type="entry name" value="TYR_PHOSPHATASE_1"/>
    <property type="match status" value="1"/>
</dbReference>
<gene>
    <name evidence="3" type="ORF">BJL86_0143</name>
</gene>
<dbReference type="GO" id="GO:0004721">
    <property type="term" value="F:phosphoprotein phosphatase activity"/>
    <property type="evidence" value="ECO:0007669"/>
    <property type="project" value="InterPro"/>
</dbReference>
<evidence type="ECO:0000313" key="4">
    <source>
        <dbReference type="Proteomes" id="UP000186104"/>
    </source>
</evidence>
<reference evidence="3 4" key="1">
    <citation type="submission" date="2016-06" db="EMBL/GenBank/DDBJ databases">
        <title>Complete genome sequence of a saline-alkali tolerant type strain Dietzia timorensis ID05-A0528T.</title>
        <authorList>
            <person name="Wu X."/>
        </authorList>
    </citation>
    <scope>NUCLEOTIDE SEQUENCE [LARGE SCALE GENOMIC DNA]</scope>
    <source>
        <strain evidence="3 4">ID05-A0528</strain>
    </source>
</reference>
<comment type="similarity">
    <text evidence="1">Belongs to the protein-tyrosine phosphatase family.</text>
</comment>
<name>A0A173LH87_9ACTN</name>
<evidence type="ECO:0000259" key="2">
    <source>
        <dbReference type="PROSITE" id="PS50056"/>
    </source>
</evidence>
<keyword evidence="4" id="KW-1185">Reference proteome</keyword>
<dbReference type="SUPFAM" id="SSF52799">
    <property type="entry name" value="(Phosphotyrosine protein) phosphatases II"/>
    <property type="match status" value="1"/>
</dbReference>
<evidence type="ECO:0000313" key="3">
    <source>
        <dbReference type="EMBL" id="ANI90954.1"/>
    </source>
</evidence>
<dbReference type="AlphaFoldDB" id="A0A173LH87"/>
<accession>A0A173LH87</accession>
<dbReference type="KEGG" id="dtm:BJL86_0143"/>
<protein>
    <submittedName>
        <fullName evidence="3">Putative tyrosine-protein phosphatase</fullName>
    </submittedName>
</protein>
<dbReference type="PANTHER" id="PTHR31126:SF1">
    <property type="entry name" value="TYROSINE SPECIFIC PROTEIN PHOSPHATASES DOMAIN-CONTAINING PROTEIN"/>
    <property type="match status" value="1"/>
</dbReference>
<dbReference type="Proteomes" id="UP000186104">
    <property type="component" value="Chromosome"/>
</dbReference>
<proteinExistence type="inferred from homology"/>
<sequence>MAVDDLHLESMHNFRDIAGRGYETTDGPMRRGRFFRANIVAPSDRDAEALRRIGLRTIVDLRRPEEVEKNPDHDVIGADYVHVDVLGESSSAATIVGYDEDATPETARSEMLRVYRSFVVDAGFRERLRPAFEAVAASSGPVVVHCTVGKDRTGFVSAVLQLLAGAGREDIVADYLETNRRSEAWVAELSAMFREHAPERADTLIELLHARDEYITTSLDEIEAEYGSARDYLVDGVGLGAAEVERLRATLLGREGD</sequence>
<dbReference type="Pfam" id="PF13350">
    <property type="entry name" value="Y_phosphatase3"/>
    <property type="match status" value="1"/>
</dbReference>
<dbReference type="InterPro" id="IPR029021">
    <property type="entry name" value="Prot-tyrosine_phosphatase-like"/>
</dbReference>
<dbReference type="Gene3D" id="3.90.190.10">
    <property type="entry name" value="Protein tyrosine phosphatase superfamily"/>
    <property type="match status" value="1"/>
</dbReference>
<dbReference type="PANTHER" id="PTHR31126">
    <property type="entry name" value="TYROSINE-PROTEIN PHOSPHATASE"/>
    <property type="match status" value="1"/>
</dbReference>
<dbReference type="InterPro" id="IPR000387">
    <property type="entry name" value="Tyr_Pase_dom"/>
</dbReference>
<organism evidence="3 4">
    <name type="scientific">Dietzia timorensis</name>
    <dbReference type="NCBI Taxonomy" id="499555"/>
    <lineage>
        <taxon>Bacteria</taxon>
        <taxon>Bacillati</taxon>
        <taxon>Actinomycetota</taxon>
        <taxon>Actinomycetes</taxon>
        <taxon>Mycobacteriales</taxon>
        <taxon>Dietziaceae</taxon>
        <taxon>Dietzia</taxon>
    </lineage>
</organism>
<evidence type="ECO:0000256" key="1">
    <source>
        <dbReference type="ARBA" id="ARBA00009580"/>
    </source>
</evidence>
<dbReference type="PROSITE" id="PS50056">
    <property type="entry name" value="TYR_PHOSPHATASE_2"/>
    <property type="match status" value="1"/>
</dbReference>